<organism evidence="1 2">
    <name type="scientific">Haloechinothrix alba</name>
    <dbReference type="NCBI Taxonomy" id="664784"/>
    <lineage>
        <taxon>Bacteria</taxon>
        <taxon>Bacillati</taxon>
        <taxon>Actinomycetota</taxon>
        <taxon>Actinomycetes</taxon>
        <taxon>Pseudonocardiales</taxon>
        <taxon>Pseudonocardiaceae</taxon>
        <taxon>Haloechinothrix</taxon>
    </lineage>
</organism>
<dbReference type="OrthoDB" id="3633007at2"/>
<gene>
    <name evidence="1" type="ORF">SAMN06265360_101322</name>
</gene>
<evidence type="ECO:0000313" key="1">
    <source>
        <dbReference type="EMBL" id="SNR29217.1"/>
    </source>
</evidence>
<dbReference type="Proteomes" id="UP000198348">
    <property type="component" value="Unassembled WGS sequence"/>
</dbReference>
<protein>
    <submittedName>
        <fullName evidence="1">Uncharacterized protein</fullName>
    </submittedName>
</protein>
<reference evidence="1 2" key="1">
    <citation type="submission" date="2017-06" db="EMBL/GenBank/DDBJ databases">
        <authorList>
            <person name="Kim H.J."/>
            <person name="Triplett B.A."/>
        </authorList>
    </citation>
    <scope>NUCLEOTIDE SEQUENCE [LARGE SCALE GENOMIC DNA]</scope>
    <source>
        <strain evidence="1 2">DSM 45207</strain>
    </source>
</reference>
<name>A0A238V5F0_9PSEU</name>
<dbReference type="AlphaFoldDB" id="A0A238V5F0"/>
<sequence length="65" mass="7109">MAKNAIPAPPRPRLLPKVIWLTVLALIMVAVVRHPADAAEWMRGAATWFVTAVDMLSEFIRAVAG</sequence>
<dbReference type="EMBL" id="FZNW01000001">
    <property type="protein sequence ID" value="SNR29217.1"/>
    <property type="molecule type" value="Genomic_DNA"/>
</dbReference>
<keyword evidence="2" id="KW-1185">Reference proteome</keyword>
<evidence type="ECO:0000313" key="2">
    <source>
        <dbReference type="Proteomes" id="UP000198348"/>
    </source>
</evidence>
<accession>A0A238V5F0</accession>
<proteinExistence type="predicted"/>
<dbReference type="RefSeq" id="WP_089299631.1">
    <property type="nucleotide sequence ID" value="NZ_FZNW01000001.1"/>
</dbReference>